<dbReference type="EMBL" id="CP001348">
    <property type="protein sequence ID" value="ACL75380.1"/>
    <property type="molecule type" value="Genomic_DNA"/>
</dbReference>
<proteinExistence type="predicted"/>
<dbReference type="HOGENOM" id="CLU_2421815_0_0_9"/>
<sequence>MFKKRKNKDPKIIVSIFNSDNELLFNGELNSVPIKETVIIKKSIEFFDDHNPCYIHRGAVTVRLLSEIEAYLKMHREEDFTVGRHNGSVVDYIDIDGIHRMEIS</sequence>
<name>B8I9C0_RUMCH</name>
<evidence type="ECO:0000313" key="1">
    <source>
        <dbReference type="EMBL" id="ACL75380.1"/>
    </source>
</evidence>
<dbReference type="RefSeq" id="WP_015924537.1">
    <property type="nucleotide sequence ID" value="NC_011898.1"/>
</dbReference>
<dbReference type="eggNOG" id="ENOG5033AM7">
    <property type="taxonomic scope" value="Bacteria"/>
</dbReference>
<dbReference type="OrthoDB" id="2067266at2"/>
<reference evidence="1 2" key="1">
    <citation type="submission" date="2009-01" db="EMBL/GenBank/DDBJ databases">
        <title>Complete sequence of Clostridium cellulolyticum H10.</title>
        <authorList>
            <consortium name="US DOE Joint Genome Institute"/>
            <person name="Lucas S."/>
            <person name="Copeland A."/>
            <person name="Lapidus A."/>
            <person name="Glavina del Rio T."/>
            <person name="Dalin E."/>
            <person name="Tice H."/>
            <person name="Bruce D."/>
            <person name="Goodwin L."/>
            <person name="Pitluck S."/>
            <person name="Chertkov O."/>
            <person name="Saunders E."/>
            <person name="Brettin T."/>
            <person name="Detter J.C."/>
            <person name="Han C."/>
            <person name="Larimer F."/>
            <person name="Land M."/>
            <person name="Hauser L."/>
            <person name="Kyrpides N."/>
            <person name="Ivanova N."/>
            <person name="Zhou J."/>
            <person name="Richardson P."/>
        </authorList>
    </citation>
    <scope>NUCLEOTIDE SEQUENCE [LARGE SCALE GENOMIC DNA]</scope>
    <source>
        <strain evidence="2">ATCC 35319 / DSM 5812 / JCM 6584 / H10</strain>
    </source>
</reference>
<dbReference type="STRING" id="394503.Ccel_1018"/>
<protein>
    <submittedName>
        <fullName evidence="1">Uncharacterized protein</fullName>
    </submittedName>
</protein>
<dbReference type="KEGG" id="cce:Ccel_1018"/>
<dbReference type="Proteomes" id="UP000001349">
    <property type="component" value="Chromosome"/>
</dbReference>
<keyword evidence="2" id="KW-1185">Reference proteome</keyword>
<organism evidence="1 2">
    <name type="scientific">Ruminiclostridium cellulolyticum (strain ATCC 35319 / DSM 5812 / JCM 6584 / H10)</name>
    <name type="common">Clostridium cellulolyticum</name>
    <dbReference type="NCBI Taxonomy" id="394503"/>
    <lineage>
        <taxon>Bacteria</taxon>
        <taxon>Bacillati</taxon>
        <taxon>Bacillota</taxon>
        <taxon>Clostridia</taxon>
        <taxon>Eubacteriales</taxon>
        <taxon>Oscillospiraceae</taxon>
        <taxon>Ruminiclostridium</taxon>
    </lineage>
</organism>
<gene>
    <name evidence="1" type="ordered locus">Ccel_1018</name>
</gene>
<accession>B8I9C0</accession>
<evidence type="ECO:0000313" key="2">
    <source>
        <dbReference type="Proteomes" id="UP000001349"/>
    </source>
</evidence>
<dbReference type="AlphaFoldDB" id="B8I9C0"/>